<feature type="non-terminal residue" evidence="1">
    <location>
        <position position="108"/>
    </location>
</feature>
<protein>
    <submittedName>
        <fullName evidence="1">Uncharacterized protein</fullName>
    </submittedName>
</protein>
<name>A0A9J5WZE6_SOLCO</name>
<dbReference type="EMBL" id="JACXVP010000010">
    <property type="protein sequence ID" value="KAG5580605.1"/>
    <property type="molecule type" value="Genomic_DNA"/>
</dbReference>
<organism evidence="1 2">
    <name type="scientific">Solanum commersonii</name>
    <name type="common">Commerson's wild potato</name>
    <name type="synonym">Commerson's nightshade</name>
    <dbReference type="NCBI Taxonomy" id="4109"/>
    <lineage>
        <taxon>Eukaryota</taxon>
        <taxon>Viridiplantae</taxon>
        <taxon>Streptophyta</taxon>
        <taxon>Embryophyta</taxon>
        <taxon>Tracheophyta</taxon>
        <taxon>Spermatophyta</taxon>
        <taxon>Magnoliopsida</taxon>
        <taxon>eudicotyledons</taxon>
        <taxon>Gunneridae</taxon>
        <taxon>Pentapetalae</taxon>
        <taxon>asterids</taxon>
        <taxon>lamiids</taxon>
        <taxon>Solanales</taxon>
        <taxon>Solanaceae</taxon>
        <taxon>Solanoideae</taxon>
        <taxon>Solaneae</taxon>
        <taxon>Solanum</taxon>
    </lineage>
</organism>
<reference evidence="1 2" key="1">
    <citation type="submission" date="2020-09" db="EMBL/GenBank/DDBJ databases">
        <title>De no assembly of potato wild relative species, Solanum commersonii.</title>
        <authorList>
            <person name="Cho K."/>
        </authorList>
    </citation>
    <scope>NUCLEOTIDE SEQUENCE [LARGE SCALE GENOMIC DNA]</scope>
    <source>
        <strain evidence="1">LZ3.2</strain>
        <tissue evidence="1">Leaf</tissue>
    </source>
</reference>
<evidence type="ECO:0000313" key="1">
    <source>
        <dbReference type="EMBL" id="KAG5580605.1"/>
    </source>
</evidence>
<gene>
    <name evidence="1" type="ORF">H5410_051232</name>
</gene>
<dbReference type="Proteomes" id="UP000824120">
    <property type="component" value="Chromosome 10"/>
</dbReference>
<proteinExistence type="predicted"/>
<evidence type="ECO:0000313" key="2">
    <source>
        <dbReference type="Proteomes" id="UP000824120"/>
    </source>
</evidence>
<dbReference type="AlphaFoldDB" id="A0A9J5WZE6"/>
<sequence length="108" mass="12338">MARMPSKLPVCQALKEKIKLAIERSSRQVAEWFRNAVLDLPKVVVANATLPSCFWLARERGIGLTWVQLKRVNPKPFSTHSARESEWTKAKAVLNICLLVFEKNQFDS</sequence>
<accession>A0A9J5WZE6</accession>
<keyword evidence="2" id="KW-1185">Reference proteome</keyword>
<comment type="caution">
    <text evidence="1">The sequence shown here is derived from an EMBL/GenBank/DDBJ whole genome shotgun (WGS) entry which is preliminary data.</text>
</comment>